<accession>A0ABR3S631</accession>
<comment type="caution">
    <text evidence="2">The sequence shown here is derived from an EMBL/GenBank/DDBJ whole genome shotgun (WGS) entry which is preliminary data.</text>
</comment>
<keyword evidence="3" id="KW-1185">Reference proteome</keyword>
<feature type="compositionally biased region" description="Basic and acidic residues" evidence="1">
    <location>
        <begin position="235"/>
        <end position="252"/>
    </location>
</feature>
<feature type="region of interest" description="Disordered" evidence="1">
    <location>
        <begin position="169"/>
        <end position="252"/>
    </location>
</feature>
<evidence type="ECO:0000256" key="1">
    <source>
        <dbReference type="SAM" id="MobiDB-lite"/>
    </source>
</evidence>
<feature type="compositionally biased region" description="Basic and acidic residues" evidence="1">
    <location>
        <begin position="169"/>
        <end position="180"/>
    </location>
</feature>
<name>A0ABR3S631_9PLEO</name>
<reference evidence="2 3" key="1">
    <citation type="submission" date="2024-02" db="EMBL/GenBank/DDBJ databases">
        <title>De novo assembly and annotation of 12 fungi associated with fruit tree decline syndrome in Ontario, Canada.</title>
        <authorList>
            <person name="Sulman M."/>
            <person name="Ellouze W."/>
            <person name="Ilyukhin E."/>
        </authorList>
    </citation>
    <scope>NUCLEOTIDE SEQUENCE [LARGE SCALE GENOMIC DNA]</scope>
    <source>
        <strain evidence="2 3">M42-189</strain>
    </source>
</reference>
<dbReference type="EMBL" id="JAKJXO020000001">
    <property type="protein sequence ID" value="KAL1611878.1"/>
    <property type="molecule type" value="Genomic_DNA"/>
</dbReference>
<protein>
    <submittedName>
        <fullName evidence="2">Uncharacterized protein</fullName>
    </submittedName>
</protein>
<evidence type="ECO:0000313" key="3">
    <source>
        <dbReference type="Proteomes" id="UP001521785"/>
    </source>
</evidence>
<proteinExistence type="predicted"/>
<sequence>MAFIPPIGSYLDQAVLPDGLGDRYLSWEYYNSRLGRHPYEDEKVKIRPTVKNVDTLVNNGHTEFADLSSVIESKKRKREADDERELIDDEIRAKKLNASANSIEGYKYLVSVWRKKVKAVQAELRKAPKQPRTGSYAGRRYKEVTQDGVQEARDARLTKKAIQEVKDAKITKDSTAEPRKARPCLLQQDDEVEDAGKAGQEQHMGDDSGLQETLDAAARMRTFRGEGLWAEEVEREGAEREEERRKREDKSD</sequence>
<gene>
    <name evidence="2" type="ORF">SLS60_000100</name>
</gene>
<evidence type="ECO:0000313" key="2">
    <source>
        <dbReference type="EMBL" id="KAL1611878.1"/>
    </source>
</evidence>
<dbReference type="Proteomes" id="UP001521785">
    <property type="component" value="Unassembled WGS sequence"/>
</dbReference>
<organism evidence="2 3">
    <name type="scientific">Paraconiothyrium brasiliense</name>
    <dbReference type="NCBI Taxonomy" id="300254"/>
    <lineage>
        <taxon>Eukaryota</taxon>
        <taxon>Fungi</taxon>
        <taxon>Dikarya</taxon>
        <taxon>Ascomycota</taxon>
        <taxon>Pezizomycotina</taxon>
        <taxon>Dothideomycetes</taxon>
        <taxon>Pleosporomycetidae</taxon>
        <taxon>Pleosporales</taxon>
        <taxon>Massarineae</taxon>
        <taxon>Didymosphaeriaceae</taxon>
        <taxon>Paraconiothyrium</taxon>
    </lineage>
</organism>